<organism evidence="6">
    <name type="scientific">Bactrocera dorsalis</name>
    <name type="common">Oriental fruit fly</name>
    <name type="synonym">Dacus dorsalis</name>
    <dbReference type="NCBI Taxonomy" id="27457"/>
    <lineage>
        <taxon>Eukaryota</taxon>
        <taxon>Metazoa</taxon>
        <taxon>Ecdysozoa</taxon>
        <taxon>Arthropoda</taxon>
        <taxon>Hexapoda</taxon>
        <taxon>Insecta</taxon>
        <taxon>Pterygota</taxon>
        <taxon>Neoptera</taxon>
        <taxon>Endopterygota</taxon>
        <taxon>Diptera</taxon>
        <taxon>Brachycera</taxon>
        <taxon>Muscomorpha</taxon>
        <taxon>Tephritoidea</taxon>
        <taxon>Tephritidae</taxon>
        <taxon>Bactrocera</taxon>
        <taxon>Bactrocera</taxon>
    </lineage>
</organism>
<dbReference type="OrthoDB" id="27198at2759"/>
<gene>
    <name evidence="6" type="primary">DCNL3</name>
</gene>
<dbReference type="GO" id="GO:0097602">
    <property type="term" value="F:cullin family protein binding"/>
    <property type="evidence" value="ECO:0007669"/>
    <property type="project" value="TreeGrafter"/>
</dbReference>
<dbReference type="Pfam" id="PF03556">
    <property type="entry name" value="Cullin_binding"/>
    <property type="match status" value="1"/>
</dbReference>
<evidence type="ECO:0000256" key="2">
    <source>
        <dbReference type="ARBA" id="ARBA00059219"/>
    </source>
</evidence>
<dbReference type="GO" id="GO:0032182">
    <property type="term" value="F:ubiquitin-like protein binding"/>
    <property type="evidence" value="ECO:0007669"/>
    <property type="project" value="TreeGrafter"/>
</dbReference>
<evidence type="ECO:0000256" key="3">
    <source>
        <dbReference type="RuleBase" id="RU410713"/>
    </source>
</evidence>
<dbReference type="InterPro" id="IPR042460">
    <property type="entry name" value="DCN1-like_PONY"/>
</dbReference>
<dbReference type="GO" id="GO:2000436">
    <property type="term" value="P:positive regulation of protein neddylation"/>
    <property type="evidence" value="ECO:0007669"/>
    <property type="project" value="UniProtKB-ARBA"/>
</dbReference>
<feature type="compositionally biased region" description="Polar residues" evidence="4">
    <location>
        <begin position="330"/>
        <end position="348"/>
    </location>
</feature>
<dbReference type="PANTHER" id="PTHR12281">
    <property type="entry name" value="RP42 RELATED"/>
    <property type="match status" value="1"/>
</dbReference>
<evidence type="ECO:0000313" key="6">
    <source>
        <dbReference type="EMBL" id="JAC46725.1"/>
    </source>
</evidence>
<dbReference type="InterPro" id="IPR005176">
    <property type="entry name" value="PONY_dom"/>
</dbReference>
<dbReference type="Gene3D" id="1.10.238.10">
    <property type="entry name" value="EF-hand"/>
    <property type="match status" value="1"/>
</dbReference>
<dbReference type="InterPro" id="IPR014764">
    <property type="entry name" value="DCN-prot"/>
</dbReference>
<accession>A0A034VY04</accession>
<proteinExistence type="predicted"/>
<dbReference type="GO" id="GO:0000151">
    <property type="term" value="C:ubiquitin ligase complex"/>
    <property type="evidence" value="ECO:0007669"/>
    <property type="project" value="TreeGrafter"/>
</dbReference>
<dbReference type="PANTHER" id="PTHR12281:SF31">
    <property type="entry name" value="DCN1-LIKE PROTEIN 3"/>
    <property type="match status" value="1"/>
</dbReference>
<feature type="domain" description="DCUN1" evidence="5">
    <location>
        <begin position="85"/>
        <end position="273"/>
    </location>
</feature>
<dbReference type="AlphaFoldDB" id="A0A034VY04"/>
<keyword evidence="1" id="KW-0833">Ubl conjugation pathway</keyword>
<dbReference type="FunFam" id="1.10.238.200:FF:000003">
    <property type="entry name" value="DCN1-like protein 3"/>
    <property type="match status" value="1"/>
</dbReference>
<dbReference type="GO" id="GO:0005886">
    <property type="term" value="C:plasma membrane"/>
    <property type="evidence" value="ECO:0007669"/>
    <property type="project" value="UniProtKB-ARBA"/>
</dbReference>
<feature type="region of interest" description="Disordered" evidence="4">
    <location>
        <begin position="323"/>
        <end position="355"/>
    </location>
</feature>
<dbReference type="EMBL" id="GAKP01012227">
    <property type="protein sequence ID" value="JAC46725.1"/>
    <property type="molecule type" value="Transcribed_RNA"/>
</dbReference>
<dbReference type="GO" id="GO:0031624">
    <property type="term" value="F:ubiquitin conjugating enzyme binding"/>
    <property type="evidence" value="ECO:0007669"/>
    <property type="project" value="TreeGrafter"/>
</dbReference>
<evidence type="ECO:0000256" key="4">
    <source>
        <dbReference type="SAM" id="MobiDB-lite"/>
    </source>
</evidence>
<protein>
    <recommendedName>
        <fullName evidence="3">Defective in cullin neddylation protein</fullName>
    </recommendedName>
</protein>
<dbReference type="GO" id="GO:0045116">
    <property type="term" value="P:protein neddylation"/>
    <property type="evidence" value="ECO:0007669"/>
    <property type="project" value="TreeGrafter"/>
</dbReference>
<name>A0A034VY04_BACDO</name>
<dbReference type="FunFam" id="1.10.238.10:FF:000030">
    <property type="entry name" value="DCN1-like protein"/>
    <property type="match status" value="1"/>
</dbReference>
<dbReference type="PROSITE" id="PS51229">
    <property type="entry name" value="DCUN1"/>
    <property type="match status" value="1"/>
</dbReference>
<reference evidence="6" key="1">
    <citation type="journal article" date="2014" name="BMC Genomics">
        <title>Characterizing the developmental transcriptome of the oriental fruit fly, Bactrocera dorsalis (Diptera: Tephritidae) through comparative genomic analysis with Drosophila melanogaster utilizing modENCODE datasets.</title>
        <authorList>
            <person name="Geib S.M."/>
            <person name="Calla B."/>
            <person name="Hall B."/>
            <person name="Hou S."/>
            <person name="Manoukis N.C."/>
        </authorList>
    </citation>
    <scope>NUCLEOTIDE SEQUENCE</scope>
    <source>
        <strain evidence="6">Punador</strain>
    </source>
</reference>
<comment type="function">
    <text evidence="2">Promotes neddylation of cullin components of SCF-type E3 ubiquitin ligase complexes and thus regulates SCF-type complex activity. Function promotes cell proliferation.</text>
</comment>
<dbReference type="Gene3D" id="1.10.238.200">
    <property type="entry name" value="Cullin, PONY binding domain"/>
    <property type="match status" value="1"/>
</dbReference>
<sequence>MGNCLHCFQTSSDNSGSPTLATAPTCQKPHIEETDELLSPRSPLKNANNCDTKRSSFKKSLVLLNGNATTMSDIITTAVKETLEVSDNTLNQLFEEYKDPEEDMILTEGIERLCHDLKYQPDEFAILVLAWCLDASQMCRFTKSEFIEGLHKMCADTIETVRIRLEQTIEMLKKDTEMFKQLYRFTFRFGLEPDQRILSLDMAISLWKLVFTVHTPELLGNWIHFLEQHPSIRGIPKDTWNMFLNFSEQCDINNYDDTEAWPSLFDDFVDYERSRLTTLTEITESEGAADDSYCASKGVVGESAEDTQIEACVAVGYVDDDNNNDDFSRQSHQSQLGKAGSTGTTGVRSANDDIL</sequence>
<evidence type="ECO:0000259" key="5">
    <source>
        <dbReference type="PROSITE" id="PS51229"/>
    </source>
</evidence>
<comment type="function">
    <text evidence="3">Neddylation of cullins play an essential role in the regulation of SCF-type complexes activity.</text>
</comment>
<evidence type="ECO:0000256" key="1">
    <source>
        <dbReference type="ARBA" id="ARBA00022786"/>
    </source>
</evidence>